<evidence type="ECO:0000256" key="4">
    <source>
        <dbReference type="ARBA" id="ARBA00022692"/>
    </source>
</evidence>
<keyword evidence="4 10" id="KW-0812">Transmembrane</keyword>
<name>A0A0W1S2A3_9EURY</name>
<evidence type="ECO:0000256" key="8">
    <source>
        <dbReference type="PIRSR" id="PIRSR025737-1"/>
    </source>
</evidence>
<dbReference type="AlphaFoldDB" id="A0A0W1S2A3"/>
<keyword evidence="3" id="KW-0645">Protease</keyword>
<accession>A0A0W1S2A3</accession>
<evidence type="ECO:0000313" key="11">
    <source>
        <dbReference type="EMBL" id="KTG19999.1"/>
    </source>
</evidence>
<evidence type="ECO:0000256" key="7">
    <source>
        <dbReference type="ARBA" id="ARBA00023136"/>
    </source>
</evidence>
<evidence type="ECO:0000256" key="2">
    <source>
        <dbReference type="ARBA" id="ARBA00022475"/>
    </source>
</evidence>
<dbReference type="InterPro" id="IPR014522">
    <property type="entry name" value="ArtA"/>
</dbReference>
<dbReference type="OrthoDB" id="200496at2157"/>
<protein>
    <submittedName>
        <fullName evidence="11">Archaeosortase A</fullName>
    </submittedName>
</protein>
<evidence type="ECO:0000256" key="1">
    <source>
        <dbReference type="ARBA" id="ARBA00004651"/>
    </source>
</evidence>
<evidence type="ECO:0000313" key="12">
    <source>
        <dbReference type="Proteomes" id="UP000053157"/>
    </source>
</evidence>
<dbReference type="InterPro" id="IPR019127">
    <property type="entry name" value="Exosortase"/>
</dbReference>
<feature type="active site" description="Acyl-thioester intermediate" evidence="8">
    <location>
        <position position="173"/>
    </location>
</feature>
<feature type="transmembrane region" description="Helical" evidence="10">
    <location>
        <begin position="60"/>
        <end position="80"/>
    </location>
</feature>
<feature type="transmembrane region" description="Helical" evidence="10">
    <location>
        <begin position="36"/>
        <end position="54"/>
    </location>
</feature>
<evidence type="ECO:0000256" key="9">
    <source>
        <dbReference type="PIRSR" id="PIRSR025737-2"/>
    </source>
</evidence>
<dbReference type="InterPro" id="IPR026392">
    <property type="entry name" value="Exo/Archaeosortase_dom"/>
</dbReference>
<evidence type="ECO:0000256" key="6">
    <source>
        <dbReference type="ARBA" id="ARBA00022989"/>
    </source>
</evidence>
<evidence type="ECO:0000256" key="3">
    <source>
        <dbReference type="ARBA" id="ARBA00022670"/>
    </source>
</evidence>
<reference evidence="11 12" key="1">
    <citation type="submission" date="2015-12" db="EMBL/GenBank/DDBJ databases">
        <title>Haloferax profundi sp. nov. isolated from the Discovery deep brine-seawater interface in the Red Sea.</title>
        <authorList>
            <person name="Zhang G."/>
            <person name="Stingl U."/>
            <person name="Rashid M."/>
        </authorList>
    </citation>
    <scope>NUCLEOTIDE SEQUENCE [LARGE SCALE GENOMIC DNA]</scope>
    <source>
        <strain evidence="11 12">SB29</strain>
    </source>
</reference>
<feature type="transmembrane region" description="Helical" evidence="10">
    <location>
        <begin position="254"/>
        <end position="272"/>
    </location>
</feature>
<gene>
    <name evidence="11" type="ORF">AUR66_02175</name>
</gene>
<dbReference type="RefSeq" id="WP_058573019.1">
    <property type="nucleotide sequence ID" value="NZ_LOPV01000430.1"/>
</dbReference>
<evidence type="ECO:0000256" key="5">
    <source>
        <dbReference type="ARBA" id="ARBA00022801"/>
    </source>
</evidence>
<keyword evidence="5" id="KW-0378">Hydrolase</keyword>
<dbReference type="Pfam" id="PF09721">
    <property type="entry name" value="Exosortase_EpsH"/>
    <property type="match status" value="1"/>
</dbReference>
<comment type="caution">
    <text evidence="11">The sequence shown here is derived from an EMBL/GenBank/DDBJ whole genome shotgun (WGS) entry which is preliminary data.</text>
</comment>
<dbReference type="Proteomes" id="UP000053157">
    <property type="component" value="Unassembled WGS sequence"/>
</dbReference>
<keyword evidence="12" id="KW-1185">Reference proteome</keyword>
<comment type="subcellular location">
    <subcellularLocation>
        <location evidence="1">Cell membrane</location>
        <topology evidence="1">Multi-pass membrane protein</topology>
    </subcellularLocation>
</comment>
<feature type="transmembrane region" description="Helical" evidence="10">
    <location>
        <begin position="200"/>
        <end position="222"/>
    </location>
</feature>
<feature type="site" description="Transition state stabilizer" evidence="9">
    <location>
        <position position="253"/>
    </location>
</feature>
<dbReference type="EMBL" id="LOPV01000430">
    <property type="protein sequence ID" value="KTG19999.1"/>
    <property type="molecule type" value="Genomic_DNA"/>
</dbReference>
<keyword evidence="2" id="KW-1003">Cell membrane</keyword>
<feature type="active site" description="Proton donor" evidence="8">
    <location>
        <position position="214"/>
    </location>
</feature>
<organism evidence="11 12">
    <name type="scientific">Haloferax profundi</name>
    <dbReference type="NCBI Taxonomy" id="1544718"/>
    <lineage>
        <taxon>Archaea</taxon>
        <taxon>Methanobacteriati</taxon>
        <taxon>Methanobacteriota</taxon>
        <taxon>Stenosarchaea group</taxon>
        <taxon>Halobacteria</taxon>
        <taxon>Halobacteriales</taxon>
        <taxon>Haloferacaceae</taxon>
        <taxon>Haloferax</taxon>
    </lineage>
</organism>
<dbReference type="GO" id="GO:0006508">
    <property type="term" value="P:proteolysis"/>
    <property type="evidence" value="ECO:0007669"/>
    <property type="project" value="UniProtKB-KW"/>
</dbReference>
<sequence length="310" mass="33901">MPGLLSDILAWVAIATFVAGAVANGRDRDLGRRVMAAAWVLFAIFWLQLIPHFTLVHKSYIEGLLTIAAVPASLYAGWLLYSGRDTLFVLSRAVAAMGLVYLPFETIPALTLFGTTIPAPRGVLMESVAAQTDFLIQSLGYSTTMIPGDEGYLNTFLWMQGSHRIEISVVLACTGLGSIAIFAGLIAAVDAPIRRKLRGLAIAVPIIYALNLLRTTFITISVGKQYFHFFVDEVLFMFGSSDPYLVSFFISDRIISQVLAVVALVGITYLVVREVPELLTIIEDVLYMLTGDEYDLHSELGFDGPNDPRA</sequence>
<keyword evidence="6 10" id="KW-1133">Transmembrane helix</keyword>
<evidence type="ECO:0000256" key="10">
    <source>
        <dbReference type="SAM" id="Phobius"/>
    </source>
</evidence>
<dbReference type="NCBIfam" id="TIGR04178">
    <property type="entry name" value="exo_archaeo"/>
    <property type="match status" value="1"/>
</dbReference>
<keyword evidence="7 10" id="KW-0472">Membrane</keyword>
<feature type="transmembrane region" description="Helical" evidence="10">
    <location>
        <begin position="6"/>
        <end position="24"/>
    </location>
</feature>
<dbReference type="GO" id="GO:0005886">
    <property type="term" value="C:plasma membrane"/>
    <property type="evidence" value="ECO:0007669"/>
    <property type="project" value="UniProtKB-SubCell"/>
</dbReference>
<dbReference type="GO" id="GO:0008233">
    <property type="term" value="F:peptidase activity"/>
    <property type="evidence" value="ECO:0007669"/>
    <property type="project" value="UniProtKB-KW"/>
</dbReference>
<feature type="transmembrane region" description="Helical" evidence="10">
    <location>
        <begin position="167"/>
        <end position="188"/>
    </location>
</feature>
<proteinExistence type="predicted"/>
<dbReference type="PIRSF" id="PIRSF025737">
    <property type="entry name" value="Cyco1"/>
    <property type="match status" value="1"/>
</dbReference>
<dbReference type="NCBIfam" id="TIGR04125">
    <property type="entry name" value="exosort_PGF_TRM"/>
    <property type="match status" value="1"/>
</dbReference>